<proteinExistence type="predicted"/>
<protein>
    <recommendedName>
        <fullName evidence="1">F-box domain-containing protein</fullName>
    </recommendedName>
</protein>
<gene>
    <name evidence="2" type="ORF">C1645_876264</name>
</gene>
<dbReference type="SUPFAM" id="SSF52047">
    <property type="entry name" value="RNI-like"/>
    <property type="match status" value="1"/>
</dbReference>
<dbReference type="InterPro" id="IPR032675">
    <property type="entry name" value="LRR_dom_sf"/>
</dbReference>
<name>A0A397T284_9GLOM</name>
<evidence type="ECO:0000313" key="2">
    <source>
        <dbReference type="EMBL" id="RIA90187.1"/>
    </source>
</evidence>
<dbReference type="InterPro" id="IPR036047">
    <property type="entry name" value="F-box-like_dom_sf"/>
</dbReference>
<dbReference type="Pfam" id="PF12937">
    <property type="entry name" value="F-box-like"/>
    <property type="match status" value="1"/>
</dbReference>
<dbReference type="Proteomes" id="UP000265703">
    <property type="component" value="Unassembled WGS sequence"/>
</dbReference>
<dbReference type="SUPFAM" id="SSF81383">
    <property type="entry name" value="F-box domain"/>
    <property type="match status" value="1"/>
</dbReference>
<dbReference type="InterPro" id="IPR001810">
    <property type="entry name" value="F-box_dom"/>
</dbReference>
<sequence>MPCQLPADCLNEIFEYLEEDKPTLYSCLLVNRFWCKISIRILWRDIWDRIAHHYEMGEVSIILGTLVACLPNESKELLFRNEIFIPTSTSNPPLFNYPAFCKVLSIDVICRLIYKYFDQNNLQNKEYLVVNEVIKMFVNQNSSLKRLTYYWTCDIDPNDISFTCLSEAKVCLTDLSELNCTSSLPAEFFYQLSQICHNLQSFTIDIEEEASNDCSVSFVTLFLNLQEIKFLFLGGTKFEGFEKLQYVTFPKLQILNISYQVPKPEYVMKFLENNGKNLKEFYIGENNGALTLSITKFCPNLKKLFILFNNDELDILKAIFNSCQYLESIFFWCGKRFLGENEVLETVAEYSPKNFCELKIYNDTVTELLPEELESFFISWESRTPKKSLNLVIVKDLYDSLEVNEENMEIIKKYKNLALNLTAEFHEEIVTFLKILRRR</sequence>
<evidence type="ECO:0000259" key="1">
    <source>
        <dbReference type="Pfam" id="PF12937"/>
    </source>
</evidence>
<reference evidence="2 3" key="1">
    <citation type="submission" date="2018-06" db="EMBL/GenBank/DDBJ databases">
        <title>Comparative genomics reveals the genomic features of Rhizophagus irregularis, R. cerebriforme, R. diaphanum and Gigaspora rosea, and their symbiotic lifestyle signature.</title>
        <authorList>
            <person name="Morin E."/>
            <person name="San Clemente H."/>
            <person name="Chen E.C.H."/>
            <person name="De La Providencia I."/>
            <person name="Hainaut M."/>
            <person name="Kuo A."/>
            <person name="Kohler A."/>
            <person name="Murat C."/>
            <person name="Tang N."/>
            <person name="Roy S."/>
            <person name="Loubradou J."/>
            <person name="Henrissat B."/>
            <person name="Grigoriev I.V."/>
            <person name="Corradi N."/>
            <person name="Roux C."/>
            <person name="Martin F.M."/>
        </authorList>
    </citation>
    <scope>NUCLEOTIDE SEQUENCE [LARGE SCALE GENOMIC DNA]</scope>
    <source>
        <strain evidence="2 3">DAOM 227022</strain>
    </source>
</reference>
<feature type="domain" description="F-box" evidence="1">
    <location>
        <begin position="3"/>
        <end position="46"/>
    </location>
</feature>
<evidence type="ECO:0000313" key="3">
    <source>
        <dbReference type="Proteomes" id="UP000265703"/>
    </source>
</evidence>
<dbReference type="EMBL" id="QKYT01000188">
    <property type="protein sequence ID" value="RIA90187.1"/>
    <property type="molecule type" value="Genomic_DNA"/>
</dbReference>
<organism evidence="2 3">
    <name type="scientific">Glomus cerebriforme</name>
    <dbReference type="NCBI Taxonomy" id="658196"/>
    <lineage>
        <taxon>Eukaryota</taxon>
        <taxon>Fungi</taxon>
        <taxon>Fungi incertae sedis</taxon>
        <taxon>Mucoromycota</taxon>
        <taxon>Glomeromycotina</taxon>
        <taxon>Glomeromycetes</taxon>
        <taxon>Glomerales</taxon>
        <taxon>Glomeraceae</taxon>
        <taxon>Glomus</taxon>
    </lineage>
</organism>
<dbReference type="AlphaFoldDB" id="A0A397T284"/>
<keyword evidence="3" id="KW-1185">Reference proteome</keyword>
<dbReference type="STRING" id="658196.A0A397T284"/>
<dbReference type="Gene3D" id="3.80.10.10">
    <property type="entry name" value="Ribonuclease Inhibitor"/>
    <property type="match status" value="1"/>
</dbReference>
<comment type="caution">
    <text evidence="2">The sequence shown here is derived from an EMBL/GenBank/DDBJ whole genome shotgun (WGS) entry which is preliminary data.</text>
</comment>
<accession>A0A397T284</accession>
<dbReference type="OrthoDB" id="2344483at2759"/>